<organism evidence="1 2">
    <name type="scientific">Sandaracinobacter neustonicus</name>
    <dbReference type="NCBI Taxonomy" id="1715348"/>
    <lineage>
        <taxon>Bacteria</taxon>
        <taxon>Pseudomonadati</taxon>
        <taxon>Pseudomonadota</taxon>
        <taxon>Alphaproteobacteria</taxon>
        <taxon>Sphingomonadales</taxon>
        <taxon>Sphingosinicellaceae</taxon>
        <taxon>Sandaracinobacter</taxon>
    </lineage>
</organism>
<protein>
    <recommendedName>
        <fullName evidence="3">Terminase small subunit</fullName>
    </recommendedName>
</protein>
<dbReference type="RefSeq" id="WP_140928917.1">
    <property type="nucleotide sequence ID" value="NZ_VFSU01000030.1"/>
</dbReference>
<sequence>MKLTDRRKKAFLDELRLHGILVRAARAASPRASSRYGAVQTFKDERDRDPEFAAQWQEAIEAAEASIEAEIYRRAQIGWEEPIFGGRHREKIVGTVRKYSDRLLELRARAMLPAYRETHGIAVNKQVTHTVDAGLLGDAVAKVALQMVDNLRPQLPAPARIIDNE</sequence>
<gene>
    <name evidence="1" type="ORF">FJQ54_13365</name>
</gene>
<reference evidence="1 2" key="1">
    <citation type="submission" date="2019-06" db="EMBL/GenBank/DDBJ databases">
        <authorList>
            <person name="Lee I."/>
            <person name="Jang G.I."/>
            <person name="Hwang C.Y."/>
        </authorList>
    </citation>
    <scope>NUCLEOTIDE SEQUENCE [LARGE SCALE GENOMIC DNA]</scope>
    <source>
        <strain evidence="1 2">PAMC 28131</strain>
    </source>
</reference>
<proteinExistence type="predicted"/>
<dbReference type="EMBL" id="VFSU01000030">
    <property type="protein sequence ID" value="TPE59471.1"/>
    <property type="molecule type" value="Genomic_DNA"/>
</dbReference>
<name>A0A501XFT0_9SPHN</name>
<evidence type="ECO:0000313" key="1">
    <source>
        <dbReference type="EMBL" id="TPE59471.1"/>
    </source>
</evidence>
<accession>A0A501XFT0</accession>
<dbReference type="Proteomes" id="UP000319897">
    <property type="component" value="Unassembled WGS sequence"/>
</dbReference>
<keyword evidence="2" id="KW-1185">Reference proteome</keyword>
<dbReference type="AlphaFoldDB" id="A0A501XFT0"/>
<evidence type="ECO:0008006" key="3">
    <source>
        <dbReference type="Google" id="ProtNLM"/>
    </source>
</evidence>
<dbReference type="OrthoDB" id="7449348at2"/>
<evidence type="ECO:0000313" key="2">
    <source>
        <dbReference type="Proteomes" id="UP000319897"/>
    </source>
</evidence>
<comment type="caution">
    <text evidence="1">The sequence shown here is derived from an EMBL/GenBank/DDBJ whole genome shotgun (WGS) entry which is preliminary data.</text>
</comment>